<evidence type="ECO:0000256" key="1">
    <source>
        <dbReference type="SAM" id="MobiDB-lite"/>
    </source>
</evidence>
<dbReference type="RefSeq" id="WP_109303585.1">
    <property type="nucleotide sequence ID" value="NZ_JAFBCO010000001.1"/>
</dbReference>
<dbReference type="EMBL" id="QFWG01000005">
    <property type="protein sequence ID" value="PWI27805.1"/>
    <property type="molecule type" value="Genomic_DNA"/>
</dbReference>
<proteinExistence type="predicted"/>
<gene>
    <name evidence="3" type="ORF">CAY35_04955</name>
</gene>
<evidence type="ECO:0000313" key="4">
    <source>
        <dbReference type="Proteomes" id="UP000245514"/>
    </source>
</evidence>
<keyword evidence="4" id="KW-1185">Reference proteome</keyword>
<evidence type="ECO:0000256" key="2">
    <source>
        <dbReference type="SAM" id="Phobius"/>
    </source>
</evidence>
<evidence type="ECO:0000313" key="3">
    <source>
        <dbReference type="EMBL" id="PWI27805.1"/>
    </source>
</evidence>
<keyword evidence="2" id="KW-1133">Transmembrane helix</keyword>
<name>A0ABX5L953_9MICC</name>
<comment type="caution">
    <text evidence="3">The sequence shown here is derived from an EMBL/GenBank/DDBJ whole genome shotgun (WGS) entry which is preliminary data.</text>
</comment>
<keyword evidence="2" id="KW-0812">Transmembrane</keyword>
<organism evidence="3 4">
    <name type="scientific">Pseudoglutamicibacter cumminsii</name>
    <dbReference type="NCBI Taxonomy" id="156979"/>
    <lineage>
        <taxon>Bacteria</taxon>
        <taxon>Bacillati</taxon>
        <taxon>Actinomycetota</taxon>
        <taxon>Actinomycetes</taxon>
        <taxon>Micrococcales</taxon>
        <taxon>Micrococcaceae</taxon>
        <taxon>Pseudoglutamicibacter</taxon>
    </lineage>
</organism>
<reference evidence="3 4" key="1">
    <citation type="submission" date="2018-05" db="EMBL/GenBank/DDBJ databases">
        <title>Draft Genome Sequence of Arthrobacter cumminsii IME1328, Isolated from a Patient Who Suffered from Foot Ulcers in China.</title>
        <authorList>
            <person name="Li M."/>
            <person name="Jiang Z."/>
            <person name="Sun Q."/>
            <person name="Tong Y."/>
        </authorList>
    </citation>
    <scope>NUCLEOTIDE SEQUENCE [LARGE SCALE GENOMIC DNA]</scope>
    <source>
        <strain evidence="3 4">IME1328</strain>
    </source>
</reference>
<dbReference type="Proteomes" id="UP000245514">
    <property type="component" value="Unassembled WGS sequence"/>
</dbReference>
<feature type="transmembrane region" description="Helical" evidence="2">
    <location>
        <begin position="58"/>
        <end position="81"/>
    </location>
</feature>
<accession>A0ABX5L953</accession>
<sequence length="134" mass="14322">MTQHNSGHNFSADRPAEGPGEVSTDTDVSTEEVFTEEAQAPLSSPEQAADVKTASRPVWTAILFITALAGVVSLFALLGILVDYFLHLGFGRYFTAVGLWGLPTAFAGVIVLLVWGGVERSRANRRAARTDSAE</sequence>
<protein>
    <submittedName>
        <fullName evidence="3">Uncharacterized protein</fullName>
    </submittedName>
</protein>
<feature type="region of interest" description="Disordered" evidence="1">
    <location>
        <begin position="1"/>
        <end position="50"/>
    </location>
</feature>
<feature type="transmembrane region" description="Helical" evidence="2">
    <location>
        <begin position="93"/>
        <end position="116"/>
    </location>
</feature>
<keyword evidence="2" id="KW-0472">Membrane</keyword>